<evidence type="ECO:0000256" key="1">
    <source>
        <dbReference type="RuleBase" id="RU367018"/>
    </source>
</evidence>
<protein>
    <recommendedName>
        <fullName evidence="1">Protein FAR1-RELATED SEQUENCE</fullName>
    </recommendedName>
</protein>
<dbReference type="GO" id="GO:0006355">
    <property type="term" value="P:regulation of DNA-templated transcription"/>
    <property type="evidence" value="ECO:0007669"/>
    <property type="project" value="UniProtKB-UniRule"/>
</dbReference>
<comment type="similarity">
    <text evidence="1">Belongs to the FHY3/FAR1 family.</text>
</comment>
<reference evidence="2" key="1">
    <citation type="journal article" date="2019" name="Sci. Rep.">
        <title>Draft genome of Tanacetum cinerariifolium, the natural source of mosquito coil.</title>
        <authorList>
            <person name="Yamashiro T."/>
            <person name="Shiraishi A."/>
            <person name="Satake H."/>
            <person name="Nakayama K."/>
        </authorList>
    </citation>
    <scope>NUCLEOTIDE SEQUENCE</scope>
</reference>
<dbReference type="PANTHER" id="PTHR31669:SF263">
    <property type="entry name" value="PROTEIN FAR1-RELATED SEQUENCE"/>
    <property type="match status" value="1"/>
</dbReference>
<name>A0A699L4S1_TANCI</name>
<gene>
    <name evidence="2" type="ORF">Tci_698093</name>
</gene>
<dbReference type="GO" id="GO:0005634">
    <property type="term" value="C:nucleus"/>
    <property type="evidence" value="ECO:0007669"/>
    <property type="project" value="UniProtKB-SubCell"/>
</dbReference>
<comment type="caution">
    <text evidence="2">The sequence shown here is derived from an EMBL/GenBank/DDBJ whole genome shotgun (WGS) entry which is preliminary data.</text>
</comment>
<comment type="subcellular location">
    <subcellularLocation>
        <location evidence="1">Nucleus</location>
    </subcellularLocation>
</comment>
<proteinExistence type="inferred from homology"/>
<dbReference type="InterPro" id="IPR031052">
    <property type="entry name" value="FHY3/FAR1"/>
</dbReference>
<keyword evidence="1" id="KW-0479">Metal-binding</keyword>
<keyword evidence="1" id="KW-0863">Zinc-finger</keyword>
<organism evidence="2">
    <name type="scientific">Tanacetum cinerariifolium</name>
    <name type="common">Dalmatian daisy</name>
    <name type="synonym">Chrysanthemum cinerariifolium</name>
    <dbReference type="NCBI Taxonomy" id="118510"/>
    <lineage>
        <taxon>Eukaryota</taxon>
        <taxon>Viridiplantae</taxon>
        <taxon>Streptophyta</taxon>
        <taxon>Embryophyta</taxon>
        <taxon>Tracheophyta</taxon>
        <taxon>Spermatophyta</taxon>
        <taxon>Magnoliopsida</taxon>
        <taxon>eudicotyledons</taxon>
        <taxon>Gunneridae</taxon>
        <taxon>Pentapetalae</taxon>
        <taxon>asterids</taxon>
        <taxon>campanulids</taxon>
        <taxon>Asterales</taxon>
        <taxon>Asteraceae</taxon>
        <taxon>Asteroideae</taxon>
        <taxon>Anthemideae</taxon>
        <taxon>Anthemidinae</taxon>
        <taxon>Tanacetum</taxon>
    </lineage>
</organism>
<comment type="function">
    <text evidence="1">Putative transcription activator involved in regulating light control of development.</text>
</comment>
<dbReference type="PANTHER" id="PTHR31669">
    <property type="entry name" value="PROTEIN FAR1-RELATED SEQUENCE 10-RELATED"/>
    <property type="match status" value="1"/>
</dbReference>
<keyword evidence="1" id="KW-0862">Zinc</keyword>
<sequence length="181" mass="21685">MTQTIAKETPFTKHAFCIWHITSKFSGWFTSILRGEYSSWCSEFYDLYKLDMVEEFKHQWPLVIEKYNLVKNKHVVGLYKIKEFWVPAYLRGFFLVDLPIEDVKQKQMHDTMLMKYRGSCLRSLSPLEEQGRQFFTPFAFKKFQEEFGKAIQYFVKEEKQSSLRLSITKRPDCISKRFIGN</sequence>
<evidence type="ECO:0000313" key="2">
    <source>
        <dbReference type="EMBL" id="GFB26122.1"/>
    </source>
</evidence>
<dbReference type="GO" id="GO:0008270">
    <property type="term" value="F:zinc ion binding"/>
    <property type="evidence" value="ECO:0007669"/>
    <property type="project" value="UniProtKB-UniRule"/>
</dbReference>
<keyword evidence="1" id="KW-0539">Nucleus</keyword>
<dbReference type="EMBL" id="BKCJ010587731">
    <property type="protein sequence ID" value="GFB26122.1"/>
    <property type="molecule type" value="Genomic_DNA"/>
</dbReference>
<accession>A0A699L4S1</accession>
<dbReference type="AlphaFoldDB" id="A0A699L4S1"/>